<evidence type="ECO:0000313" key="4">
    <source>
        <dbReference type="Proteomes" id="UP000297910"/>
    </source>
</evidence>
<comment type="caution">
    <text evidence="3">The sequence shown here is derived from an EMBL/GenBank/DDBJ whole genome shotgun (WGS) entry which is preliminary data.</text>
</comment>
<sequence length="306" mass="34976">MSSANPEERPLKRKSSPNLNGEYSQHQADASGLDYGSPARSTKFPNLSQGRDTEKEEKKVDIDEAMRRRRVANEETDEIVETLKKKVDTSKERISALEDKVKDQEAEIKKLKEVNNRLRRENNAEKLKSKVPDMERKLEDKEAKIGGLQKANSRLEGLVRDEEVRTEQKTSEAKTLEIEKAEQAKNYQALQGIVSTLKEKTQEAIYNRERLLLESSKQNTEIDALTAGRQDLNKRLDEANQNLSSEVENGKSLQSKFTAEIARAQELQGEKHKLKLELEDKKKLLDTLRRSFRAIKAFANDEPLDS</sequence>
<evidence type="ECO:0000313" key="3">
    <source>
        <dbReference type="EMBL" id="TGO25287.1"/>
    </source>
</evidence>
<protein>
    <submittedName>
        <fullName evidence="3">Uncharacterized protein</fullName>
    </submittedName>
</protein>
<feature type="compositionally biased region" description="Polar residues" evidence="2">
    <location>
        <begin position="16"/>
        <end position="28"/>
    </location>
</feature>
<evidence type="ECO:0000256" key="1">
    <source>
        <dbReference type="SAM" id="Coils"/>
    </source>
</evidence>
<dbReference type="AlphaFoldDB" id="A0A4Z1FU67"/>
<evidence type="ECO:0000256" key="2">
    <source>
        <dbReference type="SAM" id="MobiDB-lite"/>
    </source>
</evidence>
<feature type="region of interest" description="Disordered" evidence="2">
    <location>
        <begin position="1"/>
        <end position="76"/>
    </location>
</feature>
<proteinExistence type="predicted"/>
<organism evidence="3 4">
    <name type="scientific">Botrytis paeoniae</name>
    <dbReference type="NCBI Taxonomy" id="278948"/>
    <lineage>
        <taxon>Eukaryota</taxon>
        <taxon>Fungi</taxon>
        <taxon>Dikarya</taxon>
        <taxon>Ascomycota</taxon>
        <taxon>Pezizomycotina</taxon>
        <taxon>Leotiomycetes</taxon>
        <taxon>Helotiales</taxon>
        <taxon>Sclerotiniaceae</taxon>
        <taxon>Botrytis</taxon>
    </lineage>
</organism>
<feature type="compositionally biased region" description="Basic and acidic residues" evidence="2">
    <location>
        <begin position="51"/>
        <end position="66"/>
    </location>
</feature>
<gene>
    <name evidence="3" type="ORF">BPAE_0083g00200</name>
</gene>
<dbReference type="EMBL" id="PQXI01000083">
    <property type="protein sequence ID" value="TGO25287.1"/>
    <property type="molecule type" value="Genomic_DNA"/>
</dbReference>
<reference evidence="3 4" key="1">
    <citation type="submission" date="2017-12" db="EMBL/GenBank/DDBJ databases">
        <title>Comparative genomics of Botrytis spp.</title>
        <authorList>
            <person name="Valero-Jimenez C.A."/>
            <person name="Tapia P."/>
            <person name="Veloso J."/>
            <person name="Silva-Moreno E."/>
            <person name="Staats M."/>
            <person name="Valdes J.H."/>
            <person name="Van Kan J.A.L."/>
        </authorList>
    </citation>
    <scope>NUCLEOTIDE SEQUENCE [LARGE SCALE GENOMIC DNA]</scope>
    <source>
        <strain evidence="3 4">Bp0003</strain>
    </source>
</reference>
<accession>A0A4Z1FU67</accession>
<name>A0A4Z1FU67_9HELO</name>
<keyword evidence="4" id="KW-1185">Reference proteome</keyword>
<keyword evidence="1" id="KW-0175">Coiled coil</keyword>
<feature type="compositionally biased region" description="Polar residues" evidence="2">
    <location>
        <begin position="39"/>
        <end position="50"/>
    </location>
</feature>
<dbReference type="Proteomes" id="UP000297910">
    <property type="component" value="Unassembled WGS sequence"/>
</dbReference>
<feature type="coiled-coil region" evidence="1">
    <location>
        <begin position="222"/>
        <end position="291"/>
    </location>
</feature>
<feature type="compositionally biased region" description="Basic and acidic residues" evidence="2">
    <location>
        <begin position="1"/>
        <end position="10"/>
    </location>
</feature>